<dbReference type="AlphaFoldDB" id="A0A956RNI1"/>
<feature type="compositionally biased region" description="Low complexity" evidence="1">
    <location>
        <begin position="27"/>
        <end position="36"/>
    </location>
</feature>
<comment type="caution">
    <text evidence="3">The sequence shown here is derived from an EMBL/GenBank/DDBJ whole genome shotgun (WGS) entry which is preliminary data.</text>
</comment>
<name>A0A956RNI1_UNCEI</name>
<gene>
    <name evidence="3" type="ORF">KC729_01735</name>
</gene>
<evidence type="ECO:0000313" key="4">
    <source>
        <dbReference type="Proteomes" id="UP000697710"/>
    </source>
</evidence>
<organism evidence="3 4">
    <name type="scientific">Eiseniibacteriota bacterium</name>
    <dbReference type="NCBI Taxonomy" id="2212470"/>
    <lineage>
        <taxon>Bacteria</taxon>
        <taxon>Candidatus Eiseniibacteriota</taxon>
    </lineage>
</organism>
<evidence type="ECO:0000313" key="3">
    <source>
        <dbReference type="EMBL" id="MCA9726372.1"/>
    </source>
</evidence>
<feature type="chain" id="PRO_5037581190" description="Lipoprotein" evidence="2">
    <location>
        <begin position="24"/>
        <end position="163"/>
    </location>
</feature>
<dbReference type="EMBL" id="JAGQHR010000024">
    <property type="protein sequence ID" value="MCA9726372.1"/>
    <property type="molecule type" value="Genomic_DNA"/>
</dbReference>
<evidence type="ECO:0008006" key="5">
    <source>
        <dbReference type="Google" id="ProtNLM"/>
    </source>
</evidence>
<feature type="region of interest" description="Disordered" evidence="1">
    <location>
        <begin position="27"/>
        <end position="46"/>
    </location>
</feature>
<keyword evidence="2" id="KW-0732">Signal</keyword>
<dbReference type="PROSITE" id="PS51257">
    <property type="entry name" value="PROKAR_LIPOPROTEIN"/>
    <property type="match status" value="1"/>
</dbReference>
<reference evidence="3" key="1">
    <citation type="submission" date="2020-04" db="EMBL/GenBank/DDBJ databases">
        <authorList>
            <person name="Zhang T."/>
        </authorList>
    </citation>
    <scope>NUCLEOTIDE SEQUENCE</scope>
    <source>
        <strain evidence="3">HKST-UBA01</strain>
    </source>
</reference>
<evidence type="ECO:0000256" key="2">
    <source>
        <dbReference type="SAM" id="SignalP"/>
    </source>
</evidence>
<feature type="signal peptide" evidence="2">
    <location>
        <begin position="1"/>
        <end position="23"/>
    </location>
</feature>
<accession>A0A956RNI1</accession>
<sequence length="163" mass="17382">MLTSIRFRSTILTSLFLVLLAGCGTDPTTTPDSRTPPVVPSGTTIHGDYTETFGSGGGTMGDSDAWFVVPANALSVSTELTMQVCPGSETLAIMGPNGQTFAVACTLSIAKPASYDPQDVYHICLYNESTETWDDLGGTDNGSYVSLAVTHFSDYKLKIYFNE</sequence>
<dbReference type="Proteomes" id="UP000697710">
    <property type="component" value="Unassembled WGS sequence"/>
</dbReference>
<protein>
    <recommendedName>
        <fullName evidence="5">Lipoprotein</fullName>
    </recommendedName>
</protein>
<proteinExistence type="predicted"/>
<reference evidence="3" key="2">
    <citation type="journal article" date="2021" name="Microbiome">
        <title>Successional dynamics and alternative stable states in a saline activated sludge microbial community over 9 years.</title>
        <authorList>
            <person name="Wang Y."/>
            <person name="Ye J."/>
            <person name="Ju F."/>
            <person name="Liu L."/>
            <person name="Boyd J.A."/>
            <person name="Deng Y."/>
            <person name="Parks D.H."/>
            <person name="Jiang X."/>
            <person name="Yin X."/>
            <person name="Woodcroft B.J."/>
            <person name="Tyson G.W."/>
            <person name="Hugenholtz P."/>
            <person name="Polz M.F."/>
            <person name="Zhang T."/>
        </authorList>
    </citation>
    <scope>NUCLEOTIDE SEQUENCE</scope>
    <source>
        <strain evidence="3">HKST-UBA01</strain>
    </source>
</reference>
<evidence type="ECO:0000256" key="1">
    <source>
        <dbReference type="SAM" id="MobiDB-lite"/>
    </source>
</evidence>